<protein>
    <submittedName>
        <fullName evidence="2">Uncharacterized protein</fullName>
    </submittedName>
</protein>
<evidence type="ECO:0000313" key="2">
    <source>
        <dbReference type="EMBL" id="KAK4415177.1"/>
    </source>
</evidence>
<keyword evidence="3" id="KW-1185">Reference proteome</keyword>
<reference evidence="2" key="1">
    <citation type="submission" date="2020-06" db="EMBL/GenBank/DDBJ databases">
        <authorList>
            <person name="Li T."/>
            <person name="Hu X."/>
            <person name="Zhang T."/>
            <person name="Song X."/>
            <person name="Zhang H."/>
            <person name="Dai N."/>
            <person name="Sheng W."/>
            <person name="Hou X."/>
            <person name="Wei L."/>
        </authorList>
    </citation>
    <scope>NUCLEOTIDE SEQUENCE</scope>
    <source>
        <strain evidence="2">3651</strain>
        <tissue evidence="2">Leaf</tissue>
    </source>
</reference>
<evidence type="ECO:0000313" key="3">
    <source>
        <dbReference type="Proteomes" id="UP001293254"/>
    </source>
</evidence>
<organism evidence="2 3">
    <name type="scientific">Sesamum alatum</name>
    <dbReference type="NCBI Taxonomy" id="300844"/>
    <lineage>
        <taxon>Eukaryota</taxon>
        <taxon>Viridiplantae</taxon>
        <taxon>Streptophyta</taxon>
        <taxon>Embryophyta</taxon>
        <taxon>Tracheophyta</taxon>
        <taxon>Spermatophyta</taxon>
        <taxon>Magnoliopsida</taxon>
        <taxon>eudicotyledons</taxon>
        <taxon>Gunneridae</taxon>
        <taxon>Pentapetalae</taxon>
        <taxon>asterids</taxon>
        <taxon>lamiids</taxon>
        <taxon>Lamiales</taxon>
        <taxon>Pedaliaceae</taxon>
        <taxon>Sesamum</taxon>
    </lineage>
</organism>
<gene>
    <name evidence="2" type="ORF">Salat_2624900</name>
</gene>
<reference evidence="2" key="2">
    <citation type="journal article" date="2024" name="Plant">
        <title>Genomic evolution and insights into agronomic trait innovations of Sesamum species.</title>
        <authorList>
            <person name="Miao H."/>
            <person name="Wang L."/>
            <person name="Qu L."/>
            <person name="Liu H."/>
            <person name="Sun Y."/>
            <person name="Le M."/>
            <person name="Wang Q."/>
            <person name="Wei S."/>
            <person name="Zheng Y."/>
            <person name="Lin W."/>
            <person name="Duan Y."/>
            <person name="Cao H."/>
            <person name="Xiong S."/>
            <person name="Wang X."/>
            <person name="Wei L."/>
            <person name="Li C."/>
            <person name="Ma Q."/>
            <person name="Ju M."/>
            <person name="Zhao R."/>
            <person name="Li G."/>
            <person name="Mu C."/>
            <person name="Tian Q."/>
            <person name="Mei H."/>
            <person name="Zhang T."/>
            <person name="Gao T."/>
            <person name="Zhang H."/>
        </authorList>
    </citation>
    <scope>NUCLEOTIDE SEQUENCE</scope>
    <source>
        <strain evidence="2">3651</strain>
    </source>
</reference>
<feature type="region of interest" description="Disordered" evidence="1">
    <location>
        <begin position="64"/>
        <end position="90"/>
    </location>
</feature>
<comment type="caution">
    <text evidence="2">The sequence shown here is derived from an EMBL/GenBank/DDBJ whole genome shotgun (WGS) entry which is preliminary data.</text>
</comment>
<feature type="compositionally biased region" description="Polar residues" evidence="1">
    <location>
        <begin position="64"/>
        <end position="86"/>
    </location>
</feature>
<dbReference type="Proteomes" id="UP001293254">
    <property type="component" value="Unassembled WGS sequence"/>
</dbReference>
<dbReference type="EMBL" id="JACGWO010000011">
    <property type="protein sequence ID" value="KAK4415177.1"/>
    <property type="molecule type" value="Genomic_DNA"/>
</dbReference>
<dbReference type="AlphaFoldDB" id="A0AAE1XNJ3"/>
<sequence>MEVHLGFYGRLEGLQQILFSETRNNRDAPEHNGRISDFSTSSWNSVNCQDFRLHPSGSLYLTLQQETSPGDRSSGRTFRTEPSTPGANPAWRVAKTTGLRHKRKGAREGEEEISDYPQLAHDGTIYPYLPVLPTNCCLFCDALQPHRQHHDEH</sequence>
<evidence type="ECO:0000256" key="1">
    <source>
        <dbReference type="SAM" id="MobiDB-lite"/>
    </source>
</evidence>
<accession>A0AAE1XNJ3</accession>
<name>A0AAE1XNJ3_9LAMI</name>
<proteinExistence type="predicted"/>